<dbReference type="PROSITE" id="PS50835">
    <property type="entry name" value="IG_LIKE"/>
    <property type="match status" value="1"/>
</dbReference>
<dbReference type="InterPro" id="IPR003599">
    <property type="entry name" value="Ig_sub"/>
</dbReference>
<reference evidence="3" key="1">
    <citation type="submission" date="2025-08" db="UniProtKB">
        <authorList>
            <consortium name="Ensembl"/>
        </authorList>
    </citation>
    <scope>IDENTIFICATION</scope>
</reference>
<accession>A0A8C4QRR9</accession>
<evidence type="ECO:0000259" key="2">
    <source>
        <dbReference type="PROSITE" id="PS50835"/>
    </source>
</evidence>
<evidence type="ECO:0000256" key="1">
    <source>
        <dbReference type="SAM" id="SignalP"/>
    </source>
</evidence>
<keyword evidence="4" id="KW-1185">Reference proteome</keyword>
<dbReference type="InterPro" id="IPR007110">
    <property type="entry name" value="Ig-like_dom"/>
</dbReference>
<name>A0A8C4QRR9_EPTBU</name>
<dbReference type="InterPro" id="IPR013783">
    <property type="entry name" value="Ig-like_fold"/>
</dbReference>
<reference evidence="3" key="2">
    <citation type="submission" date="2025-09" db="UniProtKB">
        <authorList>
            <consortium name="Ensembl"/>
        </authorList>
    </citation>
    <scope>IDENTIFICATION</scope>
</reference>
<sequence length="166" mass="18241">MMTTVYMWNIVATMLLLLELVLGLASTLSPTMDTLPSRQVSCYNMNHGSLVGESAVVRCPVTSSKNTKDGRQRDEQPSWFVSAPAGQTSRRVLLGDSRFIAAHGALWLQNTTMEDAGNYTCTRGNDTVCMRLLVWPRDGTHLSQPQLTFPCKGHLQPICAAHVSVC</sequence>
<organism evidence="3 4">
    <name type="scientific">Eptatretus burgeri</name>
    <name type="common">Inshore hagfish</name>
    <dbReference type="NCBI Taxonomy" id="7764"/>
    <lineage>
        <taxon>Eukaryota</taxon>
        <taxon>Metazoa</taxon>
        <taxon>Chordata</taxon>
        <taxon>Craniata</taxon>
        <taxon>Vertebrata</taxon>
        <taxon>Cyclostomata</taxon>
        <taxon>Myxini</taxon>
        <taxon>Myxiniformes</taxon>
        <taxon>Myxinidae</taxon>
        <taxon>Eptatretinae</taxon>
        <taxon>Eptatretus</taxon>
    </lineage>
</organism>
<keyword evidence="1" id="KW-0732">Signal</keyword>
<dbReference type="SMART" id="SM00409">
    <property type="entry name" value="IG"/>
    <property type="match status" value="1"/>
</dbReference>
<feature type="signal peptide" evidence="1">
    <location>
        <begin position="1"/>
        <end position="23"/>
    </location>
</feature>
<evidence type="ECO:0000313" key="3">
    <source>
        <dbReference type="Ensembl" id="ENSEBUP00000018876.1"/>
    </source>
</evidence>
<dbReference type="AlphaFoldDB" id="A0A8C4QRR9"/>
<protein>
    <recommendedName>
        <fullName evidence="2">Ig-like domain-containing protein</fullName>
    </recommendedName>
</protein>
<dbReference type="Gene3D" id="2.60.40.10">
    <property type="entry name" value="Immunoglobulins"/>
    <property type="match status" value="1"/>
</dbReference>
<proteinExistence type="predicted"/>
<dbReference type="Proteomes" id="UP000694388">
    <property type="component" value="Unplaced"/>
</dbReference>
<dbReference type="InterPro" id="IPR036179">
    <property type="entry name" value="Ig-like_dom_sf"/>
</dbReference>
<dbReference type="Ensembl" id="ENSEBUT00000019452.1">
    <property type="protein sequence ID" value="ENSEBUP00000018876.1"/>
    <property type="gene ID" value="ENSEBUG00000011771.1"/>
</dbReference>
<feature type="domain" description="Ig-like" evidence="2">
    <location>
        <begin position="30"/>
        <end position="122"/>
    </location>
</feature>
<feature type="chain" id="PRO_5034495125" description="Ig-like domain-containing protein" evidence="1">
    <location>
        <begin position="24"/>
        <end position="166"/>
    </location>
</feature>
<evidence type="ECO:0000313" key="4">
    <source>
        <dbReference type="Proteomes" id="UP000694388"/>
    </source>
</evidence>
<dbReference type="SUPFAM" id="SSF48726">
    <property type="entry name" value="Immunoglobulin"/>
    <property type="match status" value="1"/>
</dbReference>